<comment type="similarity">
    <text evidence="2">Belongs to the Toll-like receptor family.</text>
</comment>
<dbReference type="InterPro" id="IPR032675">
    <property type="entry name" value="LRR_dom_sf"/>
</dbReference>
<dbReference type="SUPFAM" id="SSF52200">
    <property type="entry name" value="Toll/Interleukin receptor TIR domain"/>
    <property type="match status" value="1"/>
</dbReference>
<dbReference type="EMBL" id="CAJPWZ010002749">
    <property type="protein sequence ID" value="CAG2244849.1"/>
    <property type="molecule type" value="Genomic_DNA"/>
</dbReference>
<evidence type="ECO:0000256" key="1">
    <source>
        <dbReference type="ARBA" id="ARBA00004167"/>
    </source>
</evidence>
<organism evidence="8 9">
    <name type="scientific">Mytilus edulis</name>
    <name type="common">Blue mussel</name>
    <dbReference type="NCBI Taxonomy" id="6550"/>
    <lineage>
        <taxon>Eukaryota</taxon>
        <taxon>Metazoa</taxon>
        <taxon>Spiralia</taxon>
        <taxon>Lophotrochozoa</taxon>
        <taxon>Mollusca</taxon>
        <taxon>Bivalvia</taxon>
        <taxon>Autobranchia</taxon>
        <taxon>Pteriomorphia</taxon>
        <taxon>Mytilida</taxon>
        <taxon>Mytiloidea</taxon>
        <taxon>Mytilidae</taxon>
        <taxon>Mytilinae</taxon>
        <taxon>Mytilus</taxon>
    </lineage>
</organism>
<evidence type="ECO:0000256" key="5">
    <source>
        <dbReference type="ARBA" id="ARBA00022989"/>
    </source>
</evidence>
<evidence type="ECO:0000256" key="3">
    <source>
        <dbReference type="ARBA" id="ARBA00022692"/>
    </source>
</evidence>
<accession>A0A8S3UHG6</accession>
<name>A0A8S3UHG6_MYTED</name>
<sequence>MIPVYLCQTVFSKCNITSDILGYKEAQCKHQRLTSVPINLPPDIKKLDLSFNNLTKLDANIFLRYTYLEKLLLNNNIIRQLNEKAFNGLSSLKYLSMSKNYLNITETYPSEVFESLKNLLVLDISRNMQTSEFYPYTIPVDELSNLRELSIDLLFNATVGQQFRKLYNLKKLTFDYYHVNFLYNGTFSEMPVQIQEFHMTSCKEFVVVEVGVLFPFPHLKVLNLTNSNINLTQALQLLRPFQNKSMDAILFRGITHADFKHGLDSVILTPEMMRFKNPILLDVITINNQTRVEQVQRKHTNKILPITVTLPNDKIQFVRITHLMATMYFKEIRVINSSLRHLELSYFESDVFPILTFEGYNNYCVCFVKELQGKIENVWGFKICIEDRDFIIGESIATERATSINKCRHIIFIVSPSTVENEWSRFEIERAKYEKFSKNLQTIVVITKGIALDNIPVSFSIIWKDVLLIQWPVEKDEVQMAWKKTSTLEVVLRYQCQPFKYKHMCIKGTLIDMIEGKRLRNHQIRLYILFQCAFI</sequence>
<dbReference type="PANTHER" id="PTHR24365">
    <property type="entry name" value="TOLL-LIKE RECEPTOR"/>
    <property type="match status" value="1"/>
</dbReference>
<reference evidence="8" key="1">
    <citation type="submission" date="2021-03" db="EMBL/GenBank/DDBJ databases">
        <authorList>
            <person name="Bekaert M."/>
        </authorList>
    </citation>
    <scope>NUCLEOTIDE SEQUENCE</scope>
</reference>
<dbReference type="InterPro" id="IPR001611">
    <property type="entry name" value="Leu-rich_rpt"/>
</dbReference>
<evidence type="ECO:0000256" key="2">
    <source>
        <dbReference type="ARBA" id="ARBA00009634"/>
    </source>
</evidence>
<proteinExistence type="inferred from homology"/>
<dbReference type="AlphaFoldDB" id="A0A8S3UHG6"/>
<evidence type="ECO:0000259" key="7">
    <source>
        <dbReference type="PROSITE" id="PS50104"/>
    </source>
</evidence>
<dbReference type="InterPro" id="IPR035897">
    <property type="entry name" value="Toll_tir_struct_dom_sf"/>
</dbReference>
<gene>
    <name evidence="8" type="ORF">MEDL_56895</name>
</gene>
<comment type="caution">
    <text evidence="8">The sequence shown here is derived from an EMBL/GenBank/DDBJ whole genome shotgun (WGS) entry which is preliminary data.</text>
</comment>
<dbReference type="InterPro" id="IPR000157">
    <property type="entry name" value="TIR_dom"/>
</dbReference>
<dbReference type="GO" id="GO:0005886">
    <property type="term" value="C:plasma membrane"/>
    <property type="evidence" value="ECO:0007669"/>
    <property type="project" value="TreeGrafter"/>
</dbReference>
<keyword evidence="4" id="KW-0732">Signal</keyword>
<dbReference type="PROSITE" id="PS51450">
    <property type="entry name" value="LRR"/>
    <property type="match status" value="1"/>
</dbReference>
<evidence type="ECO:0000256" key="4">
    <source>
        <dbReference type="ARBA" id="ARBA00022729"/>
    </source>
</evidence>
<feature type="domain" description="TIR" evidence="7">
    <location>
        <begin position="347"/>
        <end position="489"/>
    </location>
</feature>
<evidence type="ECO:0000313" key="8">
    <source>
        <dbReference type="EMBL" id="CAG2244849.1"/>
    </source>
</evidence>
<keyword evidence="6" id="KW-0472">Membrane</keyword>
<dbReference type="OrthoDB" id="6343311at2759"/>
<dbReference type="SUPFAM" id="SSF52058">
    <property type="entry name" value="L domain-like"/>
    <property type="match status" value="1"/>
</dbReference>
<evidence type="ECO:0000313" key="9">
    <source>
        <dbReference type="Proteomes" id="UP000683360"/>
    </source>
</evidence>
<dbReference type="Gene3D" id="3.80.10.10">
    <property type="entry name" value="Ribonuclease Inhibitor"/>
    <property type="match status" value="1"/>
</dbReference>
<dbReference type="PRINTS" id="PR01537">
    <property type="entry name" value="INTRLKN1R1F"/>
</dbReference>
<protein>
    <submittedName>
        <fullName evidence="8">LRRC4</fullName>
    </submittedName>
</protein>
<dbReference type="Pfam" id="PF13855">
    <property type="entry name" value="LRR_8"/>
    <property type="match status" value="1"/>
</dbReference>
<comment type="subcellular location">
    <subcellularLocation>
        <location evidence="1">Membrane</location>
        <topology evidence="1">Single-pass membrane protein</topology>
    </subcellularLocation>
</comment>
<keyword evidence="9" id="KW-1185">Reference proteome</keyword>
<dbReference type="SMART" id="SM00255">
    <property type="entry name" value="TIR"/>
    <property type="match status" value="1"/>
</dbReference>
<evidence type="ECO:0000256" key="6">
    <source>
        <dbReference type="ARBA" id="ARBA00023136"/>
    </source>
</evidence>
<keyword evidence="3" id="KW-0812">Transmembrane</keyword>
<dbReference type="Proteomes" id="UP000683360">
    <property type="component" value="Unassembled WGS sequence"/>
</dbReference>
<dbReference type="PANTHER" id="PTHR24365:SF541">
    <property type="entry name" value="PROTEIN TOLL-RELATED"/>
    <property type="match status" value="1"/>
</dbReference>
<dbReference type="Gene3D" id="3.40.50.10140">
    <property type="entry name" value="Toll/interleukin-1 receptor homology (TIR) domain"/>
    <property type="match status" value="1"/>
</dbReference>
<keyword evidence="5" id="KW-1133">Transmembrane helix</keyword>
<dbReference type="PROSITE" id="PS50104">
    <property type="entry name" value="TIR"/>
    <property type="match status" value="1"/>
</dbReference>
<dbReference type="GO" id="GO:0038023">
    <property type="term" value="F:signaling receptor activity"/>
    <property type="evidence" value="ECO:0007669"/>
    <property type="project" value="TreeGrafter"/>
</dbReference>
<dbReference type="Pfam" id="PF01582">
    <property type="entry name" value="TIR"/>
    <property type="match status" value="1"/>
</dbReference>
<dbReference type="GO" id="GO:0007165">
    <property type="term" value="P:signal transduction"/>
    <property type="evidence" value="ECO:0007669"/>
    <property type="project" value="InterPro"/>
</dbReference>